<sequence length="152" mass="17284">MNTKFISSDPTIETCWRSIILLGNNVASYKFALAKALLGIDKKDTFISLEELALPFSESLTEHLQTAGKQITSSSSKFLDFCSQYNRGAIDKDQLIQQTVKLGFVNVIDAFHNVARSEVPYRFFEDARKDREGIVLTDEFYKLLNSRQAENF</sequence>
<accession>A0A382P5J3</accession>
<reference evidence="1" key="1">
    <citation type="submission" date="2018-05" db="EMBL/GenBank/DDBJ databases">
        <authorList>
            <person name="Lanie J.A."/>
            <person name="Ng W.-L."/>
            <person name="Kazmierczak K.M."/>
            <person name="Andrzejewski T.M."/>
            <person name="Davidsen T.M."/>
            <person name="Wayne K.J."/>
            <person name="Tettelin H."/>
            <person name="Glass J.I."/>
            <person name="Rusch D."/>
            <person name="Podicherti R."/>
            <person name="Tsui H.-C.T."/>
            <person name="Winkler M.E."/>
        </authorList>
    </citation>
    <scope>NUCLEOTIDE SEQUENCE</scope>
</reference>
<protein>
    <submittedName>
        <fullName evidence="1">Uncharacterized protein</fullName>
    </submittedName>
</protein>
<dbReference type="EMBL" id="UINC01104982">
    <property type="protein sequence ID" value="SVC68556.1"/>
    <property type="molecule type" value="Genomic_DNA"/>
</dbReference>
<proteinExistence type="predicted"/>
<evidence type="ECO:0000313" key="1">
    <source>
        <dbReference type="EMBL" id="SVC68556.1"/>
    </source>
</evidence>
<name>A0A382P5J3_9ZZZZ</name>
<dbReference type="AlphaFoldDB" id="A0A382P5J3"/>
<organism evidence="1">
    <name type="scientific">marine metagenome</name>
    <dbReference type="NCBI Taxonomy" id="408172"/>
    <lineage>
        <taxon>unclassified sequences</taxon>
        <taxon>metagenomes</taxon>
        <taxon>ecological metagenomes</taxon>
    </lineage>
</organism>
<feature type="non-terminal residue" evidence="1">
    <location>
        <position position="152"/>
    </location>
</feature>
<gene>
    <name evidence="1" type="ORF">METZ01_LOCUS321410</name>
</gene>